<sequence>MDLLFNGSLCGWQGPIQNFPDKDFKLWRDLRFPQPDPAFPIHPAHRFPPPTPSPVKLNCQMVSRLNRKHPISSVMPDKFIIHIPPRKWDSLNGPTDRRVRPLTKLILIPTPFPLTNNLRHHGITPIWQDAGIIARGIQLKTRNPFRMNKGGREAIAYLPS</sequence>
<evidence type="ECO:0000313" key="1">
    <source>
        <dbReference type="EMBL" id="CAL1358810.1"/>
    </source>
</evidence>
<gene>
    <name evidence="1" type="ORF">LTRI10_LOCUS6336</name>
</gene>
<accession>A0AAV2CQG5</accession>
<proteinExistence type="predicted"/>
<name>A0AAV2CQG5_9ROSI</name>
<organism evidence="1 2">
    <name type="scientific">Linum trigynum</name>
    <dbReference type="NCBI Taxonomy" id="586398"/>
    <lineage>
        <taxon>Eukaryota</taxon>
        <taxon>Viridiplantae</taxon>
        <taxon>Streptophyta</taxon>
        <taxon>Embryophyta</taxon>
        <taxon>Tracheophyta</taxon>
        <taxon>Spermatophyta</taxon>
        <taxon>Magnoliopsida</taxon>
        <taxon>eudicotyledons</taxon>
        <taxon>Gunneridae</taxon>
        <taxon>Pentapetalae</taxon>
        <taxon>rosids</taxon>
        <taxon>fabids</taxon>
        <taxon>Malpighiales</taxon>
        <taxon>Linaceae</taxon>
        <taxon>Linum</taxon>
    </lineage>
</organism>
<reference evidence="1 2" key="1">
    <citation type="submission" date="2024-04" db="EMBL/GenBank/DDBJ databases">
        <authorList>
            <person name="Fracassetti M."/>
        </authorList>
    </citation>
    <scope>NUCLEOTIDE SEQUENCE [LARGE SCALE GENOMIC DNA]</scope>
</reference>
<dbReference type="AlphaFoldDB" id="A0AAV2CQG5"/>
<dbReference type="EMBL" id="OZ034814">
    <property type="protein sequence ID" value="CAL1358810.1"/>
    <property type="molecule type" value="Genomic_DNA"/>
</dbReference>
<dbReference type="Proteomes" id="UP001497516">
    <property type="component" value="Chromosome 10"/>
</dbReference>
<keyword evidence="2" id="KW-1185">Reference proteome</keyword>
<evidence type="ECO:0000313" key="2">
    <source>
        <dbReference type="Proteomes" id="UP001497516"/>
    </source>
</evidence>
<protein>
    <submittedName>
        <fullName evidence="1">Uncharacterized protein</fullName>
    </submittedName>
</protein>